<comment type="function">
    <text evidence="8">Growth factor that plays an essential role in the regulation of embryonic development, cell proliferation, cell migration, survival and chemotaxis. Potent mitogen for cells of mesenchymal origin. Required for normal proliferation and recruitment of pericytes and vascular smooth muscle cells in the central nervous system, skin, lung, heart and placenta. Required for normal blood vessel development, and for normal development of kidney glomeruli. Plays an important role in wound healing. Signaling is modulated by the formation of heterodimers with PDGFA.</text>
</comment>
<dbReference type="GO" id="GO:0030335">
    <property type="term" value="P:positive regulation of cell migration"/>
    <property type="evidence" value="ECO:0007669"/>
    <property type="project" value="TreeGrafter"/>
</dbReference>
<dbReference type="FunCoup" id="A0A672RXA0">
    <property type="interactions" value="380"/>
</dbReference>
<evidence type="ECO:0000256" key="6">
    <source>
        <dbReference type="ARBA" id="ARBA00032481"/>
    </source>
</evidence>
<dbReference type="GO" id="GO:0016020">
    <property type="term" value="C:membrane"/>
    <property type="evidence" value="ECO:0007669"/>
    <property type="project" value="InterPro"/>
</dbReference>
<evidence type="ECO:0000256" key="2">
    <source>
        <dbReference type="ARBA" id="ARBA00018117"/>
    </source>
</evidence>
<evidence type="ECO:0000313" key="15">
    <source>
        <dbReference type="Proteomes" id="UP000472262"/>
    </source>
</evidence>
<dbReference type="GO" id="GO:0051781">
    <property type="term" value="P:positive regulation of cell division"/>
    <property type="evidence" value="ECO:0007669"/>
    <property type="project" value="UniProtKB-KW"/>
</dbReference>
<protein>
    <recommendedName>
        <fullName evidence="2">Platelet-derived growth factor subunit B</fullName>
    </recommendedName>
    <alternativeName>
        <fullName evidence="5">PDGF-2</fullName>
    </alternativeName>
    <alternativeName>
        <fullName evidence="6">Platelet-derived growth factor B chain</fullName>
    </alternativeName>
    <alternativeName>
        <fullName evidence="7">Platelet-derived growth factor beta polypeptide</fullName>
    </alternativeName>
</protein>
<keyword evidence="4" id="KW-0497">Mitogen</keyword>
<dbReference type="Proteomes" id="UP000472262">
    <property type="component" value="Unassembled WGS sequence"/>
</dbReference>
<keyword evidence="11" id="KW-0175">Coiled coil</keyword>
<dbReference type="GO" id="GO:0008083">
    <property type="term" value="F:growth factor activity"/>
    <property type="evidence" value="ECO:0007669"/>
    <property type="project" value="UniProtKB-KW"/>
</dbReference>
<dbReference type="GO" id="GO:0008284">
    <property type="term" value="P:positive regulation of cell population proliferation"/>
    <property type="evidence" value="ECO:0007669"/>
    <property type="project" value="TreeGrafter"/>
</dbReference>
<dbReference type="PROSITE" id="PS00249">
    <property type="entry name" value="PDGF_1"/>
    <property type="match status" value="1"/>
</dbReference>
<name>A0A672RXA0_SINGR</name>
<evidence type="ECO:0000256" key="4">
    <source>
        <dbReference type="ARBA" id="ARBA00023246"/>
    </source>
</evidence>
<dbReference type="SMART" id="SM00141">
    <property type="entry name" value="PDGF"/>
    <property type="match status" value="1"/>
</dbReference>
<dbReference type="GO" id="GO:0070374">
    <property type="term" value="P:positive regulation of ERK1 and ERK2 cascade"/>
    <property type="evidence" value="ECO:0007669"/>
    <property type="project" value="TreeGrafter"/>
</dbReference>
<dbReference type="PANTHER" id="PTHR11633">
    <property type="entry name" value="PLATELET-DERIVED GROWTH FACTOR"/>
    <property type="match status" value="1"/>
</dbReference>
<feature type="region of interest" description="Disordered" evidence="12">
    <location>
        <begin position="278"/>
        <end position="327"/>
    </location>
</feature>
<dbReference type="GO" id="GO:0051897">
    <property type="term" value="P:positive regulation of phosphatidylinositol 3-kinase/protein kinase B signal transduction"/>
    <property type="evidence" value="ECO:0007669"/>
    <property type="project" value="TreeGrafter"/>
</dbReference>
<keyword evidence="3 10" id="KW-0339">Growth factor</keyword>
<dbReference type="InterPro" id="IPR029034">
    <property type="entry name" value="Cystine-knot_cytokine"/>
</dbReference>
<dbReference type="PROSITE" id="PS50278">
    <property type="entry name" value="PDGF_2"/>
    <property type="match status" value="1"/>
</dbReference>
<comment type="similarity">
    <text evidence="1 10">Belongs to the PDGF/VEGF growth factor family.</text>
</comment>
<dbReference type="GO" id="GO:0048008">
    <property type="term" value="P:platelet-derived growth factor receptor signaling pathway"/>
    <property type="evidence" value="ECO:0007669"/>
    <property type="project" value="TreeGrafter"/>
</dbReference>
<evidence type="ECO:0000256" key="7">
    <source>
        <dbReference type="ARBA" id="ARBA00032702"/>
    </source>
</evidence>
<dbReference type="PANTHER" id="PTHR11633:SF2">
    <property type="entry name" value="PLATELET-DERIVED GROWTH FACTOR SUBUNIT B"/>
    <property type="match status" value="1"/>
</dbReference>
<evidence type="ECO:0000256" key="1">
    <source>
        <dbReference type="ARBA" id="ARBA00006686"/>
    </source>
</evidence>
<dbReference type="FunFam" id="2.10.90.10:FF:000041">
    <property type="entry name" value="Platelet-derived growth factor beta polypeptide b"/>
    <property type="match status" value="1"/>
</dbReference>
<proteinExistence type="inferred from homology"/>
<dbReference type="CDD" id="cd00135">
    <property type="entry name" value="PDGF"/>
    <property type="match status" value="1"/>
</dbReference>
<accession>A0A672RXA0</accession>
<organism evidence="14 15">
    <name type="scientific">Sinocyclocheilus grahami</name>
    <name type="common">Dianchi golden-line fish</name>
    <name type="synonym">Barbus grahami</name>
    <dbReference type="NCBI Taxonomy" id="75366"/>
    <lineage>
        <taxon>Eukaryota</taxon>
        <taxon>Metazoa</taxon>
        <taxon>Chordata</taxon>
        <taxon>Craniata</taxon>
        <taxon>Vertebrata</taxon>
        <taxon>Euteleostomi</taxon>
        <taxon>Actinopterygii</taxon>
        <taxon>Neopterygii</taxon>
        <taxon>Teleostei</taxon>
        <taxon>Ostariophysi</taxon>
        <taxon>Cypriniformes</taxon>
        <taxon>Cyprinidae</taxon>
        <taxon>Cyprininae</taxon>
        <taxon>Sinocyclocheilus</taxon>
    </lineage>
</organism>
<dbReference type="AlphaFoldDB" id="A0A672RXA0"/>
<reference evidence="14" key="2">
    <citation type="submission" date="2025-09" db="UniProtKB">
        <authorList>
            <consortium name="Ensembl"/>
        </authorList>
    </citation>
    <scope>IDENTIFICATION</scope>
</reference>
<dbReference type="OMA" id="HVDCRCQ"/>
<evidence type="ECO:0000256" key="10">
    <source>
        <dbReference type="RuleBase" id="RU003818"/>
    </source>
</evidence>
<dbReference type="Ensembl" id="ENSSGRT00000099776.1">
    <property type="protein sequence ID" value="ENSSGRP00000093761.1"/>
    <property type="gene ID" value="ENSSGRG00000046927.1"/>
</dbReference>
<dbReference type="Pfam" id="PF00341">
    <property type="entry name" value="PDGF"/>
    <property type="match status" value="1"/>
</dbReference>
<evidence type="ECO:0000256" key="8">
    <source>
        <dbReference type="ARBA" id="ARBA00046258"/>
    </source>
</evidence>
<dbReference type="GO" id="GO:0005615">
    <property type="term" value="C:extracellular space"/>
    <property type="evidence" value="ECO:0007669"/>
    <property type="project" value="TreeGrafter"/>
</dbReference>
<evidence type="ECO:0000256" key="3">
    <source>
        <dbReference type="ARBA" id="ARBA00023030"/>
    </source>
</evidence>
<dbReference type="InterPro" id="IPR000072">
    <property type="entry name" value="PDGF/VEGF_dom"/>
</dbReference>
<reference evidence="14" key="1">
    <citation type="submission" date="2025-08" db="UniProtKB">
        <authorList>
            <consortium name="Ensembl"/>
        </authorList>
    </citation>
    <scope>IDENTIFICATION</scope>
</reference>
<feature type="compositionally biased region" description="Basic and acidic residues" evidence="12">
    <location>
        <begin position="234"/>
        <end position="259"/>
    </location>
</feature>
<dbReference type="Gene3D" id="2.10.90.10">
    <property type="entry name" value="Cystine-knot cytokines"/>
    <property type="match status" value="1"/>
</dbReference>
<feature type="domain" description="Platelet-derived growth factor (PDGF) family profile" evidence="13">
    <location>
        <begin position="121"/>
        <end position="224"/>
    </location>
</feature>
<evidence type="ECO:0000313" key="14">
    <source>
        <dbReference type="Ensembl" id="ENSSGRP00000093761.1"/>
    </source>
</evidence>
<evidence type="ECO:0000256" key="11">
    <source>
        <dbReference type="SAM" id="Coils"/>
    </source>
</evidence>
<dbReference type="SUPFAM" id="SSF57501">
    <property type="entry name" value="Cystine-knot cytokines"/>
    <property type="match status" value="1"/>
</dbReference>
<evidence type="ECO:0000256" key="5">
    <source>
        <dbReference type="ARBA" id="ARBA00031888"/>
    </source>
</evidence>
<dbReference type="InterPro" id="IPR023581">
    <property type="entry name" value="PD_growth_factor_CS"/>
</dbReference>
<feature type="region of interest" description="Disordered" evidence="12">
    <location>
        <begin position="222"/>
        <end position="259"/>
    </location>
</feature>
<comment type="subunit">
    <text evidence="9">Antiparallel homodimer; disulfide-linked. Antiparallel heterodimer with PDGFA; disulfide-linked. The PDGFB homodimer interacts with PDGFRA and PDGFRB homodimers, and with heterodimers formed by PDGFRA and PDGFRB. The heterodimer composed of PDGFA and PDGFB interacts with PDGFRB homodimers, and with heterodimers formed by PDGFRA and PDGFRB. Interacts with XLKD1. Interacts with LRP1. Interacts with SORL1 (via the N-terminal ectodomain). Interacts with CD82; this interaction inhibits PDGFB-mediated signaling pathway.</text>
</comment>
<dbReference type="GO" id="GO:0005161">
    <property type="term" value="F:platelet-derived growth factor receptor binding"/>
    <property type="evidence" value="ECO:0007669"/>
    <property type="project" value="TreeGrafter"/>
</dbReference>
<feature type="coiled-coil region" evidence="11">
    <location>
        <begin position="423"/>
        <end position="455"/>
    </location>
</feature>
<evidence type="ECO:0000256" key="9">
    <source>
        <dbReference type="ARBA" id="ARBA00046967"/>
    </source>
</evidence>
<keyword evidence="15" id="KW-1185">Reference proteome</keyword>
<dbReference type="InParanoid" id="A0A672RXA0"/>
<sequence>MQKPSESSASNVTDFPYHADYRNTPSFRQPPSSISLFLLLKLTFSPSLHPPLPLCPLSCVLHKCCQMRRRRRGPADPLPAAVVELVKGGSVSSIQDLQFLLFSESIVKCFSCSSCASVCISVCLSADAQPAQQAICKVRTEVIEVTRSMLDRSNANFLLWPPCVEVQRCSGCCNTKSLRCVPVLTHTRYLQVMKIQYVNKRPLYDKAVVSVLDHVDCRCQPAPRPAQRRKSSGHKQEGRERSGKPRPKDELHRRDELKHNQRISLEDLLKESFSEPGFSRDGWALNETQYGGGKGHHRHPGDGRRHGKRNDTATTAPLPNHTEQEETDLSLRNITQFESQSNANQSITNQTSDFTMTTLELTNQTFMHQSNLTQEKEQLQTTNQTDQLTFNATRTANQNRGGVFLSVEESGQKVRGETMDVEVKEEERELRQMDKKAKEEEMEELLLMHKILDEEKHKHHIKVQQTSIQPDEKLEQLHHKQHTYTTTQRTGKIKHLNEIFLFIHLKRQRKNAGEVSLIGSLL</sequence>
<evidence type="ECO:0000256" key="12">
    <source>
        <dbReference type="SAM" id="MobiDB-lite"/>
    </source>
</evidence>
<evidence type="ECO:0000259" key="13">
    <source>
        <dbReference type="PROSITE" id="PS50278"/>
    </source>
</evidence>